<dbReference type="GO" id="GO:0006261">
    <property type="term" value="P:DNA-templated DNA replication"/>
    <property type="evidence" value="ECO:0007669"/>
    <property type="project" value="InterPro"/>
</dbReference>
<organism evidence="1 2">
    <name type="scientific">Chelydra serpentina</name>
    <name type="common">Snapping turtle</name>
    <name type="synonym">Testudo serpentina</name>
    <dbReference type="NCBI Taxonomy" id="8475"/>
    <lineage>
        <taxon>Eukaryota</taxon>
        <taxon>Metazoa</taxon>
        <taxon>Chordata</taxon>
        <taxon>Craniata</taxon>
        <taxon>Vertebrata</taxon>
        <taxon>Euteleostomi</taxon>
        <taxon>Archelosauria</taxon>
        <taxon>Testudinata</taxon>
        <taxon>Testudines</taxon>
        <taxon>Cryptodira</taxon>
        <taxon>Durocryptodira</taxon>
        <taxon>Americhelydia</taxon>
        <taxon>Chelydroidea</taxon>
        <taxon>Chelydridae</taxon>
        <taxon>Chelydra</taxon>
    </lineage>
</organism>
<dbReference type="InterPro" id="IPR002298">
    <property type="entry name" value="DNA_polymerase_A"/>
</dbReference>
<dbReference type="SUPFAM" id="SSF56672">
    <property type="entry name" value="DNA/RNA polymerases"/>
    <property type="match status" value="1"/>
</dbReference>
<protein>
    <submittedName>
        <fullName evidence="1">DNA polymerase theta</fullName>
    </submittedName>
</protein>
<dbReference type="Gene3D" id="1.20.1060.10">
    <property type="entry name" value="Taq DNA Polymerase, Chain T, domain 4"/>
    <property type="match status" value="1"/>
</dbReference>
<dbReference type="FunFam" id="1.20.1060.10:FF:000002">
    <property type="entry name" value="Polymerase (DNA directed), theta"/>
    <property type="match status" value="1"/>
</dbReference>
<dbReference type="GO" id="GO:0097681">
    <property type="term" value="P:double-strand break repair via alternative nonhomologous end joining"/>
    <property type="evidence" value="ECO:0007669"/>
    <property type="project" value="TreeGrafter"/>
</dbReference>
<gene>
    <name evidence="1" type="ORF">G0U57_017687</name>
</gene>
<dbReference type="GO" id="GO:0003887">
    <property type="term" value="F:DNA-directed DNA polymerase activity"/>
    <property type="evidence" value="ECO:0007669"/>
    <property type="project" value="InterPro"/>
</dbReference>
<reference evidence="1 2" key="1">
    <citation type="journal article" date="2020" name="G3 (Bethesda)">
        <title>Draft Genome of the Common Snapping Turtle, Chelydra serpentina, a Model for Phenotypic Plasticity in Reptiles.</title>
        <authorList>
            <person name="Das D."/>
            <person name="Singh S.K."/>
            <person name="Bierstedt J."/>
            <person name="Erickson A."/>
            <person name="Galli G.L.J."/>
            <person name="Crossley D.A. 2nd"/>
            <person name="Rhen T."/>
        </authorList>
    </citation>
    <scope>NUCLEOTIDE SEQUENCE [LARGE SCALE GENOMIC DNA]</scope>
    <source>
        <strain evidence="1">KW</strain>
    </source>
</reference>
<dbReference type="Gene3D" id="3.30.420.10">
    <property type="entry name" value="Ribonuclease H-like superfamily/Ribonuclease H"/>
    <property type="match status" value="1"/>
</dbReference>
<dbReference type="InterPro" id="IPR043502">
    <property type="entry name" value="DNA/RNA_pol_sf"/>
</dbReference>
<keyword evidence="2" id="KW-1185">Reference proteome</keyword>
<evidence type="ECO:0000313" key="2">
    <source>
        <dbReference type="Proteomes" id="UP000765507"/>
    </source>
</evidence>
<dbReference type="GO" id="GO:0003676">
    <property type="term" value="F:nucleic acid binding"/>
    <property type="evidence" value="ECO:0007669"/>
    <property type="project" value="InterPro"/>
</dbReference>
<dbReference type="EMBL" id="JAHGAV010006134">
    <property type="protein sequence ID" value="KAG6920515.1"/>
    <property type="molecule type" value="Genomic_DNA"/>
</dbReference>
<dbReference type="AlphaFoldDB" id="A0A8T1RVW0"/>
<comment type="caution">
    <text evidence="1">The sequence shown here is derived from an EMBL/GenBank/DDBJ whole genome shotgun (WGS) entry which is preliminary data.</text>
</comment>
<dbReference type="Proteomes" id="UP000765507">
    <property type="component" value="Unassembled WGS sequence"/>
</dbReference>
<dbReference type="PANTHER" id="PTHR10133">
    <property type="entry name" value="DNA POLYMERASE I"/>
    <property type="match status" value="1"/>
</dbReference>
<evidence type="ECO:0000313" key="1">
    <source>
        <dbReference type="EMBL" id="KAG6920515.1"/>
    </source>
</evidence>
<dbReference type="PANTHER" id="PTHR10133:SF62">
    <property type="entry name" value="DNA POLYMERASE THETA"/>
    <property type="match status" value="1"/>
</dbReference>
<sequence length="207" mass="23047">MVTNFLPHELPLLEGVGTGQGVQSLGLSANTDYSGRYRAAIESVLIFNTMNQLNALLQKENLTDVFHRVEMPTQYCLALLELNGIGFSTTECESQKHVMQAKLNEIEAQAYQMAGHSFSLTSPDDIAEVLFLELKLPPNGDVKIQGNKKTLGYTRRATANGNRVRLGKQFSTTKVQLKHSSHLKNDYQKNSSLLHRSAPCMYESQIC</sequence>
<name>A0A8T1RVW0_CHESE</name>
<dbReference type="InterPro" id="IPR036397">
    <property type="entry name" value="RNaseH_sf"/>
</dbReference>
<dbReference type="OrthoDB" id="2320933at2759"/>
<accession>A0A8T1RVW0</accession>
<proteinExistence type="predicted"/>